<dbReference type="CDD" id="cd00009">
    <property type="entry name" value="AAA"/>
    <property type="match status" value="1"/>
</dbReference>
<dbReference type="AlphaFoldDB" id="A0A178A6L9"/>
<dbReference type="SUPFAM" id="SSF52540">
    <property type="entry name" value="P-loop containing nucleoside triphosphate hydrolases"/>
    <property type="match status" value="2"/>
</dbReference>
<comment type="caution">
    <text evidence="2">The sequence shown here is derived from an EMBL/GenBank/DDBJ whole genome shotgun (WGS) entry which is preliminary data.</text>
</comment>
<proteinExistence type="predicted"/>
<dbReference type="Gene3D" id="3.40.50.300">
    <property type="entry name" value="P-loop containing nucleotide triphosphate hydrolases"/>
    <property type="match status" value="1"/>
</dbReference>
<dbReference type="GO" id="GO:0005524">
    <property type="term" value="F:ATP binding"/>
    <property type="evidence" value="ECO:0007669"/>
    <property type="project" value="UniProtKB-KW"/>
</dbReference>
<gene>
    <name evidence="2" type="ORF">ABB05_01860</name>
</gene>
<dbReference type="InterPro" id="IPR018647">
    <property type="entry name" value="SLFN_3-like_DNA/RNA_helicase"/>
</dbReference>
<dbReference type="RefSeq" id="WP_064467553.1">
    <property type="nucleotide sequence ID" value="NZ_LDJR01000011.1"/>
</dbReference>
<reference evidence="2 3" key="1">
    <citation type="submission" date="2015-05" db="EMBL/GenBank/DDBJ databases">
        <title>Comparison of genome.</title>
        <authorList>
            <person name="Zheng Z."/>
            <person name="Sun M."/>
        </authorList>
    </citation>
    <scope>NUCLEOTIDE SEQUENCE [LARGE SCALE GENOMIC DNA]</scope>
    <source>
        <strain evidence="2 3">G25-74</strain>
    </source>
</reference>
<dbReference type="OrthoDB" id="3193269at2"/>
<keyword evidence="2" id="KW-0547">Nucleotide-binding</keyword>
<dbReference type="InterPro" id="IPR027417">
    <property type="entry name" value="P-loop_NTPase"/>
</dbReference>
<dbReference type="Proteomes" id="UP000077881">
    <property type="component" value="Unassembled WGS sequence"/>
</dbReference>
<dbReference type="Pfam" id="PF09848">
    <property type="entry name" value="SLFN-g3_helicase"/>
    <property type="match status" value="1"/>
</dbReference>
<name>A0A178A6L9_9BACI</name>
<protein>
    <submittedName>
        <fullName evidence="2">ATP-binding protein</fullName>
    </submittedName>
</protein>
<evidence type="ECO:0000259" key="1">
    <source>
        <dbReference type="Pfam" id="PF09848"/>
    </source>
</evidence>
<organism evidence="2 3">
    <name type="scientific">Lederbergia galactosidilytica</name>
    <dbReference type="NCBI Taxonomy" id="217031"/>
    <lineage>
        <taxon>Bacteria</taxon>
        <taxon>Bacillati</taxon>
        <taxon>Bacillota</taxon>
        <taxon>Bacilli</taxon>
        <taxon>Bacillales</taxon>
        <taxon>Bacillaceae</taxon>
        <taxon>Lederbergia</taxon>
    </lineage>
</organism>
<keyword evidence="3" id="KW-1185">Reference proteome</keyword>
<dbReference type="EMBL" id="LDJR01000011">
    <property type="protein sequence ID" value="OAK75479.1"/>
    <property type="molecule type" value="Genomic_DNA"/>
</dbReference>
<evidence type="ECO:0000313" key="2">
    <source>
        <dbReference type="EMBL" id="OAK75479.1"/>
    </source>
</evidence>
<feature type="domain" description="Schlafen group 3-like DNA/RNA helicase" evidence="1">
    <location>
        <begin position="263"/>
        <end position="609"/>
    </location>
</feature>
<evidence type="ECO:0000313" key="3">
    <source>
        <dbReference type="Proteomes" id="UP000077881"/>
    </source>
</evidence>
<accession>A0A178A6L9</accession>
<dbReference type="PATRIC" id="fig|217031.6.peg.400"/>
<sequence>MIVYEASKQEFLKHVDHDQIVAHILKEFNLKLGRTSESEIRSWDNSMLHMYRVLNDPSIPDDAGVAIEYRIPNTSKRVDFLISGHDGDQDSVIIVELKQWSEVKKVEGKEAIVKTFLNRGIREVPHPSYQAWSYAALIEDYNENVQDQLIQLKPCAYLHNYRKVEEDPLTDNYYDYYLDLAPVYAKGDVEKLRAFIKKYIKYGDSKDIIYQIDQGRIRPSKSLQDSLASMLKGNQEFVMIDEQKVIYETALQLAKRAIKTGIKQVMIIEGGPGTGKSVLAINLLVALTNHSLTCQYVTKNSAPRNVYSTKLKGDFRKTRIDNLFKGSGSYTESDLNELDVLIVDEAHRLNKKSGMFQNLGENQIKEIIHASNMSIFFIDENQRVTLKDIGSVELIRNFAEEYGAEITSGELASQFRCDGSDGYIAWLDDVLQIRETANANNMGLDYDFQVFSNPHEMKRQIELKNEKSNKSRIVAGYCWEWPKKNRTKSGYHDIRIEEHNFGMSWNLDNTSTWAIDSESIHEAGCIHTCQGLEFDYVGVIIGDDLRFENGKVVTDFTKRAKSDQSLRGIKKMMKENPIEAQEIADSIIRNTYRTLMTRGQKGCYIYCTDKGLEEYFRNRLKREIKYGENWGNAMQVAEERNKYE</sequence>
<keyword evidence="2" id="KW-0067">ATP-binding</keyword>